<evidence type="ECO:0000313" key="1">
    <source>
        <dbReference type="EMBL" id="VDO30344.1"/>
    </source>
</evidence>
<reference evidence="3" key="1">
    <citation type="submission" date="2017-02" db="UniProtKB">
        <authorList>
            <consortium name="WormBaseParasite"/>
        </authorList>
    </citation>
    <scope>IDENTIFICATION</scope>
</reference>
<dbReference type="EMBL" id="UZAG01016725">
    <property type="protein sequence ID" value="VDO30344.1"/>
    <property type="molecule type" value="Genomic_DNA"/>
</dbReference>
<dbReference type="WBParaSite" id="BTMF_0001099601-mRNA-1">
    <property type="protein sequence ID" value="BTMF_0001099601-mRNA-1"/>
    <property type="gene ID" value="BTMF_0001099601"/>
</dbReference>
<dbReference type="Proteomes" id="UP000280834">
    <property type="component" value="Unassembled WGS sequence"/>
</dbReference>
<evidence type="ECO:0000313" key="3">
    <source>
        <dbReference type="WBParaSite" id="BTMF_0001099601-mRNA-1"/>
    </source>
</evidence>
<proteinExistence type="predicted"/>
<protein>
    <submittedName>
        <fullName evidence="1 3">Uncharacterized protein</fullName>
    </submittedName>
</protein>
<organism evidence="3">
    <name type="scientific">Brugia timori</name>
    <dbReference type="NCBI Taxonomy" id="42155"/>
    <lineage>
        <taxon>Eukaryota</taxon>
        <taxon>Metazoa</taxon>
        <taxon>Ecdysozoa</taxon>
        <taxon>Nematoda</taxon>
        <taxon>Chromadorea</taxon>
        <taxon>Rhabditida</taxon>
        <taxon>Spirurina</taxon>
        <taxon>Spiruromorpha</taxon>
        <taxon>Filarioidea</taxon>
        <taxon>Onchocercidae</taxon>
        <taxon>Brugia</taxon>
    </lineage>
</organism>
<accession>A0A0R3QTE4</accession>
<keyword evidence="2" id="KW-1185">Reference proteome</keyword>
<reference evidence="1 2" key="2">
    <citation type="submission" date="2018-11" db="EMBL/GenBank/DDBJ databases">
        <authorList>
            <consortium name="Pathogen Informatics"/>
        </authorList>
    </citation>
    <scope>NUCLEOTIDE SEQUENCE [LARGE SCALE GENOMIC DNA]</scope>
</reference>
<sequence>MVILLGYRNFDPELSHVTPGTADSICSARPSFETKIEGRGFESIRHTGVVCDKESSFERLRKGAVDRKITIKEKQISVLF</sequence>
<dbReference type="AlphaFoldDB" id="A0A0R3QTE4"/>
<gene>
    <name evidence="1" type="ORF">BTMF_LOCUS9030</name>
</gene>
<evidence type="ECO:0000313" key="2">
    <source>
        <dbReference type="Proteomes" id="UP000280834"/>
    </source>
</evidence>
<name>A0A0R3QTE4_9BILA</name>